<proteinExistence type="predicted"/>
<feature type="transmembrane region" description="Helical" evidence="1">
    <location>
        <begin position="16"/>
        <end position="33"/>
    </location>
</feature>
<reference evidence="2" key="1">
    <citation type="journal article" date="2020" name="Stud. Mycol.">
        <title>101 Dothideomycetes genomes: a test case for predicting lifestyles and emergence of pathogens.</title>
        <authorList>
            <person name="Haridas S."/>
            <person name="Albert R."/>
            <person name="Binder M."/>
            <person name="Bloem J."/>
            <person name="Labutti K."/>
            <person name="Salamov A."/>
            <person name="Andreopoulos B."/>
            <person name="Baker S."/>
            <person name="Barry K."/>
            <person name="Bills G."/>
            <person name="Bluhm B."/>
            <person name="Cannon C."/>
            <person name="Castanera R."/>
            <person name="Culley D."/>
            <person name="Daum C."/>
            <person name="Ezra D."/>
            <person name="Gonzalez J."/>
            <person name="Henrissat B."/>
            <person name="Kuo A."/>
            <person name="Liang C."/>
            <person name="Lipzen A."/>
            <person name="Lutzoni F."/>
            <person name="Magnuson J."/>
            <person name="Mondo S."/>
            <person name="Nolan M."/>
            <person name="Ohm R."/>
            <person name="Pangilinan J."/>
            <person name="Park H.-J."/>
            <person name="Ramirez L."/>
            <person name="Alfaro M."/>
            <person name="Sun H."/>
            <person name="Tritt A."/>
            <person name="Yoshinaga Y."/>
            <person name="Zwiers L.-H."/>
            <person name="Turgeon B."/>
            <person name="Goodwin S."/>
            <person name="Spatafora J."/>
            <person name="Crous P."/>
            <person name="Grigoriev I."/>
        </authorList>
    </citation>
    <scope>NUCLEOTIDE SEQUENCE</scope>
    <source>
        <strain evidence="2">CBS 116435</strain>
    </source>
</reference>
<comment type="caution">
    <text evidence="2">The sequence shown here is derived from an EMBL/GenBank/DDBJ whole genome shotgun (WGS) entry which is preliminary data.</text>
</comment>
<dbReference type="Proteomes" id="UP000799441">
    <property type="component" value="Unassembled WGS sequence"/>
</dbReference>
<organism evidence="2 3">
    <name type="scientific">Polychaeton citri CBS 116435</name>
    <dbReference type="NCBI Taxonomy" id="1314669"/>
    <lineage>
        <taxon>Eukaryota</taxon>
        <taxon>Fungi</taxon>
        <taxon>Dikarya</taxon>
        <taxon>Ascomycota</taxon>
        <taxon>Pezizomycotina</taxon>
        <taxon>Dothideomycetes</taxon>
        <taxon>Dothideomycetidae</taxon>
        <taxon>Capnodiales</taxon>
        <taxon>Capnodiaceae</taxon>
        <taxon>Polychaeton</taxon>
    </lineage>
</organism>
<accession>A0A9P4Q8J0</accession>
<keyword evidence="3" id="KW-1185">Reference proteome</keyword>
<sequence>MTPVKLSGQPKRQRQTWNIATTLRVLCICWGSYLLYPRYLVYFCVVLAITSLAKVDRSQSISIACFSPHMFLFARMSQGYHADDPHWRDRDPHFLSAVAGSLLMMMGRKVIETALPWLR</sequence>
<dbReference type="EMBL" id="MU003781">
    <property type="protein sequence ID" value="KAF2722568.1"/>
    <property type="molecule type" value="Genomic_DNA"/>
</dbReference>
<gene>
    <name evidence="2" type="ORF">K431DRAFT_283707</name>
</gene>
<keyword evidence="1" id="KW-0812">Transmembrane</keyword>
<keyword evidence="1" id="KW-1133">Transmembrane helix</keyword>
<evidence type="ECO:0000313" key="3">
    <source>
        <dbReference type="Proteomes" id="UP000799441"/>
    </source>
</evidence>
<protein>
    <submittedName>
        <fullName evidence="2">Uncharacterized protein</fullName>
    </submittedName>
</protein>
<evidence type="ECO:0000256" key="1">
    <source>
        <dbReference type="SAM" id="Phobius"/>
    </source>
</evidence>
<evidence type="ECO:0000313" key="2">
    <source>
        <dbReference type="EMBL" id="KAF2722568.1"/>
    </source>
</evidence>
<dbReference type="AlphaFoldDB" id="A0A9P4Q8J0"/>
<name>A0A9P4Q8J0_9PEZI</name>
<keyword evidence="1" id="KW-0472">Membrane</keyword>